<organism evidence="1 2">
    <name type="scientific">Paenibacillus silvae</name>
    <dbReference type="NCBI Taxonomy" id="1325358"/>
    <lineage>
        <taxon>Bacteria</taxon>
        <taxon>Bacillati</taxon>
        <taxon>Bacillota</taxon>
        <taxon>Bacilli</taxon>
        <taxon>Bacillales</taxon>
        <taxon>Paenibacillaceae</taxon>
        <taxon>Paenibacillus</taxon>
    </lineage>
</organism>
<gene>
    <name evidence="1" type="ORF">DN757_15635</name>
</gene>
<evidence type="ECO:0000313" key="2">
    <source>
        <dbReference type="Proteomes" id="UP000249204"/>
    </source>
</evidence>
<dbReference type="EMBL" id="QKWW01000044">
    <property type="protein sequence ID" value="PZT54704.1"/>
    <property type="molecule type" value="Genomic_DNA"/>
</dbReference>
<comment type="caution">
    <text evidence="1">The sequence shown here is derived from an EMBL/GenBank/DDBJ whole genome shotgun (WGS) entry which is preliminary data.</text>
</comment>
<name>A0A2W6NFG0_9BACL</name>
<proteinExistence type="predicted"/>
<accession>A0A2W6NFG0</accession>
<reference evidence="1 2" key="1">
    <citation type="submission" date="2018-06" db="EMBL/GenBank/DDBJ databases">
        <title>Isolation of heavy metals resistant Paenibacillus silvae NC2 from Gold-Copper mine in ZiJin, China.</title>
        <authorList>
            <person name="Xu J."/>
            <person name="Mazhar H.S."/>
            <person name="Rensing C."/>
        </authorList>
    </citation>
    <scope>NUCLEOTIDE SEQUENCE [LARGE SCALE GENOMIC DNA]</scope>
    <source>
        <strain evidence="1 2">NC2</strain>
    </source>
</reference>
<dbReference type="Proteomes" id="UP000249204">
    <property type="component" value="Unassembled WGS sequence"/>
</dbReference>
<protein>
    <submittedName>
        <fullName evidence="1">Uncharacterized protein</fullName>
    </submittedName>
</protein>
<dbReference type="AlphaFoldDB" id="A0A2W6NFG0"/>
<sequence length="225" mass="26573">MFYPFGEDTHKKIEGELIEDHRSLFRKYFESDEKLDEFINKNLDVSKGNIQRRSINNIQRLVALADELIIVKPGKYDLAIFFLLSCIESLYTLNDYKMQKQEMIIDFFENYITDDECNFLIKSIMVSSRTLPYDYEITIERFSLLLVAIRNHVTHEGIYWNSHFIAEEANERTTIMNSFLAKPDKNSKAQKVVFTNTMKFSELRDIFIKGFICFVIKHESNNSVE</sequence>
<evidence type="ECO:0000313" key="1">
    <source>
        <dbReference type="EMBL" id="PZT54704.1"/>
    </source>
</evidence>
<dbReference type="RefSeq" id="WP_111271124.1">
    <property type="nucleotide sequence ID" value="NZ_QKWW01000044.1"/>
</dbReference>